<evidence type="ECO:0000256" key="6">
    <source>
        <dbReference type="ARBA" id="ARBA00023002"/>
    </source>
</evidence>
<dbReference type="PROSITE" id="PS51257">
    <property type="entry name" value="PROKAR_LIPOPROTEIN"/>
    <property type="match status" value="1"/>
</dbReference>
<proteinExistence type="predicted"/>
<evidence type="ECO:0000256" key="7">
    <source>
        <dbReference type="ARBA" id="ARBA00023004"/>
    </source>
</evidence>
<evidence type="ECO:0000256" key="5">
    <source>
        <dbReference type="ARBA" id="ARBA00022764"/>
    </source>
</evidence>
<dbReference type="Gene3D" id="1.10.760.10">
    <property type="entry name" value="Cytochrome c-like domain"/>
    <property type="match status" value="2"/>
</dbReference>
<evidence type="ECO:0000256" key="1">
    <source>
        <dbReference type="ARBA" id="ARBA00004418"/>
    </source>
</evidence>
<dbReference type="InterPro" id="IPR036909">
    <property type="entry name" value="Cyt_c-like_dom_sf"/>
</dbReference>
<sequence length="345" mass="37713">MTHKSRIAFGMAAAALLAAGCATLTGNVPAPTAADQAWRLPATYPMPADNVTTPARVELGKVLFFDHRISDSGAMSCASCHLPHMQWTDGRKLPILPNGDVLPRHSPTIVNIAYNTQFMWDGRKKSLEDQAIGPHRHLSKAAFAAAAQRVAGMREYQDLFAEAYPGEPVNEETIAKAMSVFQRSVISNDSPFDRWVAGDTSAITPQQYRGYKVFLDPAKGNCASCHNGPNFTDNGFHNIGIKTADGAKPDLGRFNIRQVAAMKGAFKTPTLRDVEFGAPYYHDGSAETLRDVVDHYARGGDDRSNVSPEVRKLDLTEQDKEDLIAFMRALSGRQSAFVPPKLPLR</sequence>
<comment type="caution">
    <text evidence="11">The sequence shown here is derived from an EMBL/GenBank/DDBJ whole genome shotgun (WGS) entry which is preliminary data.</text>
</comment>
<accession>A0ABR9S0N0</accession>
<keyword evidence="3 8" id="KW-0479">Metal-binding</keyword>
<feature type="domain" description="Cytochrome c" evidence="10">
    <location>
        <begin position="55"/>
        <end position="154"/>
    </location>
</feature>
<dbReference type="InterPro" id="IPR026259">
    <property type="entry name" value="MauG/Cytc_peroxidase"/>
</dbReference>
<feature type="domain" description="Cytochrome c" evidence="10">
    <location>
        <begin position="205"/>
        <end position="331"/>
    </location>
</feature>
<feature type="signal peptide" evidence="9">
    <location>
        <begin position="1"/>
        <end position="30"/>
    </location>
</feature>
<evidence type="ECO:0000256" key="4">
    <source>
        <dbReference type="ARBA" id="ARBA00022729"/>
    </source>
</evidence>
<protein>
    <submittedName>
        <fullName evidence="11">Tryptophan tryptophylquinone biosynthesis enzyme MauG</fullName>
    </submittedName>
</protein>
<dbReference type="PIRSF" id="PIRSF000294">
    <property type="entry name" value="Cytochrome-c_peroxidase"/>
    <property type="match status" value="1"/>
</dbReference>
<dbReference type="InterPro" id="IPR051395">
    <property type="entry name" value="Cytochrome_c_Peroxidase/MauG"/>
</dbReference>
<comment type="subcellular location">
    <subcellularLocation>
        <location evidence="1">Periplasm</location>
    </subcellularLocation>
</comment>
<dbReference type="InterPro" id="IPR004852">
    <property type="entry name" value="Di-haem_cyt_c_peroxidsae"/>
</dbReference>
<dbReference type="Proteomes" id="UP000806285">
    <property type="component" value="Unassembled WGS sequence"/>
</dbReference>
<dbReference type="SUPFAM" id="SSF46626">
    <property type="entry name" value="Cytochrome c"/>
    <property type="match status" value="2"/>
</dbReference>
<dbReference type="PANTHER" id="PTHR30600:SF10">
    <property type="entry name" value="BLL6722 PROTEIN"/>
    <property type="match status" value="1"/>
</dbReference>
<evidence type="ECO:0000256" key="2">
    <source>
        <dbReference type="ARBA" id="ARBA00022617"/>
    </source>
</evidence>
<dbReference type="Pfam" id="PF03150">
    <property type="entry name" value="CCP_MauG"/>
    <property type="match status" value="1"/>
</dbReference>
<evidence type="ECO:0000256" key="9">
    <source>
        <dbReference type="SAM" id="SignalP"/>
    </source>
</evidence>
<organism evidence="11 12">
    <name type="scientific">Ramlibacter pallidus</name>
    <dbReference type="NCBI Taxonomy" id="2780087"/>
    <lineage>
        <taxon>Bacteria</taxon>
        <taxon>Pseudomonadati</taxon>
        <taxon>Pseudomonadota</taxon>
        <taxon>Betaproteobacteria</taxon>
        <taxon>Burkholderiales</taxon>
        <taxon>Comamonadaceae</taxon>
        <taxon>Ramlibacter</taxon>
    </lineage>
</organism>
<reference evidence="11 12" key="1">
    <citation type="submission" date="2020-10" db="EMBL/GenBank/DDBJ databases">
        <title>Ramlibacter sp. HM2 16S ribosomal RNA gene Genome sequencing and assembly.</title>
        <authorList>
            <person name="Kang M."/>
        </authorList>
    </citation>
    <scope>NUCLEOTIDE SEQUENCE [LARGE SCALE GENOMIC DNA]</scope>
    <source>
        <strain evidence="11 12">HM2</strain>
    </source>
</reference>
<gene>
    <name evidence="11" type="ORF">IM787_05490</name>
</gene>
<keyword evidence="5" id="KW-0574">Periplasm</keyword>
<dbReference type="EMBL" id="JADDIV010000002">
    <property type="protein sequence ID" value="MBE7367004.1"/>
    <property type="molecule type" value="Genomic_DNA"/>
</dbReference>
<dbReference type="PROSITE" id="PS51007">
    <property type="entry name" value="CYTC"/>
    <property type="match status" value="2"/>
</dbReference>
<feature type="chain" id="PRO_5046856246" evidence="9">
    <location>
        <begin position="31"/>
        <end position="345"/>
    </location>
</feature>
<keyword evidence="7 8" id="KW-0408">Iron</keyword>
<keyword evidence="12" id="KW-1185">Reference proteome</keyword>
<keyword evidence="6" id="KW-0560">Oxidoreductase</keyword>
<evidence type="ECO:0000256" key="3">
    <source>
        <dbReference type="ARBA" id="ARBA00022723"/>
    </source>
</evidence>
<evidence type="ECO:0000313" key="12">
    <source>
        <dbReference type="Proteomes" id="UP000806285"/>
    </source>
</evidence>
<dbReference type="RefSeq" id="WP_193675647.1">
    <property type="nucleotide sequence ID" value="NZ_JADDIV010000002.1"/>
</dbReference>
<keyword evidence="4 9" id="KW-0732">Signal</keyword>
<keyword evidence="2 8" id="KW-0349">Heme</keyword>
<dbReference type="InterPro" id="IPR009056">
    <property type="entry name" value="Cyt_c-like_dom"/>
</dbReference>
<evidence type="ECO:0000259" key="10">
    <source>
        <dbReference type="PROSITE" id="PS51007"/>
    </source>
</evidence>
<evidence type="ECO:0000313" key="11">
    <source>
        <dbReference type="EMBL" id="MBE7367004.1"/>
    </source>
</evidence>
<name>A0ABR9S0N0_9BURK</name>
<dbReference type="PANTHER" id="PTHR30600">
    <property type="entry name" value="CYTOCHROME C PEROXIDASE-RELATED"/>
    <property type="match status" value="1"/>
</dbReference>
<evidence type="ECO:0000256" key="8">
    <source>
        <dbReference type="PROSITE-ProRule" id="PRU00433"/>
    </source>
</evidence>